<dbReference type="EMBL" id="CAJVQC010038741">
    <property type="protein sequence ID" value="CAG8766902.1"/>
    <property type="molecule type" value="Genomic_DNA"/>
</dbReference>
<proteinExistence type="predicted"/>
<feature type="non-terminal residue" evidence="1">
    <location>
        <position position="1"/>
    </location>
</feature>
<keyword evidence="2" id="KW-1185">Reference proteome</keyword>
<evidence type="ECO:0000313" key="2">
    <source>
        <dbReference type="Proteomes" id="UP000789920"/>
    </source>
</evidence>
<protein>
    <submittedName>
        <fullName evidence="1">21710_t:CDS:1</fullName>
    </submittedName>
</protein>
<evidence type="ECO:0000313" key="1">
    <source>
        <dbReference type="EMBL" id="CAG8766902.1"/>
    </source>
</evidence>
<name>A0ACA9QW93_9GLOM</name>
<comment type="caution">
    <text evidence="1">The sequence shown here is derived from an EMBL/GenBank/DDBJ whole genome shotgun (WGS) entry which is preliminary data.</text>
</comment>
<gene>
    <name evidence="1" type="ORF">RPERSI_LOCUS15910</name>
</gene>
<dbReference type="Proteomes" id="UP000789920">
    <property type="component" value="Unassembled WGS sequence"/>
</dbReference>
<accession>A0ACA9QW93</accession>
<feature type="non-terminal residue" evidence="1">
    <location>
        <position position="178"/>
    </location>
</feature>
<sequence length="178" mass="20691">SHWLYEKYQNKNLGTQPLVNLSALNAVYSSLHATKKIIYKKKIYAETIEIAHKAINIAIKIDDPDMLRFLKKYITQKEYSLVENTTSIYILKEQSKSNIPEILSVRLFVKNTTSINILKENSKSNISETLSIRYAKNGKKVHDTLIICQFCGGSRYKKKELHNYDFVKINDENKWVES</sequence>
<reference evidence="1" key="1">
    <citation type="submission" date="2021-06" db="EMBL/GenBank/DDBJ databases">
        <authorList>
            <person name="Kallberg Y."/>
            <person name="Tangrot J."/>
            <person name="Rosling A."/>
        </authorList>
    </citation>
    <scope>NUCLEOTIDE SEQUENCE</scope>
    <source>
        <strain evidence="1">MA461A</strain>
    </source>
</reference>
<organism evidence="1 2">
    <name type="scientific">Racocetra persica</name>
    <dbReference type="NCBI Taxonomy" id="160502"/>
    <lineage>
        <taxon>Eukaryota</taxon>
        <taxon>Fungi</taxon>
        <taxon>Fungi incertae sedis</taxon>
        <taxon>Mucoromycota</taxon>
        <taxon>Glomeromycotina</taxon>
        <taxon>Glomeromycetes</taxon>
        <taxon>Diversisporales</taxon>
        <taxon>Gigasporaceae</taxon>
        <taxon>Racocetra</taxon>
    </lineage>
</organism>